<comment type="cofactor">
    <cofactor evidence="1">
        <name>FMN</name>
        <dbReference type="ChEBI" id="CHEBI:58210"/>
    </cofactor>
</comment>
<evidence type="ECO:0000256" key="6">
    <source>
        <dbReference type="ARBA" id="ARBA00022723"/>
    </source>
</evidence>
<dbReference type="Pfam" id="PF07992">
    <property type="entry name" value="Pyr_redox_2"/>
    <property type="match status" value="1"/>
</dbReference>
<dbReference type="SUPFAM" id="SSF51905">
    <property type="entry name" value="FAD/NAD(P)-binding domain"/>
    <property type="match status" value="1"/>
</dbReference>
<comment type="cofactor">
    <cofactor evidence="2">
        <name>[4Fe-4S] cluster</name>
        <dbReference type="ChEBI" id="CHEBI:49883"/>
    </cofactor>
</comment>
<keyword evidence="4" id="KW-0285">Flavoprotein</keyword>
<comment type="caution">
    <text evidence="12">The sequence shown here is derived from an EMBL/GenBank/DDBJ whole genome shotgun (WGS) entry which is preliminary data.</text>
</comment>
<evidence type="ECO:0000256" key="5">
    <source>
        <dbReference type="ARBA" id="ARBA00022643"/>
    </source>
</evidence>
<evidence type="ECO:0000256" key="1">
    <source>
        <dbReference type="ARBA" id="ARBA00001917"/>
    </source>
</evidence>
<dbReference type="Gene3D" id="3.20.20.70">
    <property type="entry name" value="Aldolase class I"/>
    <property type="match status" value="1"/>
</dbReference>
<dbReference type="InterPro" id="IPR013785">
    <property type="entry name" value="Aldolase_TIM"/>
</dbReference>
<dbReference type="Gene3D" id="3.40.50.720">
    <property type="entry name" value="NAD(P)-binding Rossmann-like Domain"/>
    <property type="match status" value="1"/>
</dbReference>
<keyword evidence="9" id="KW-0411">Iron-sulfur</keyword>
<evidence type="ECO:0000313" key="13">
    <source>
        <dbReference type="Proteomes" id="UP000608450"/>
    </source>
</evidence>
<dbReference type="PRINTS" id="PR00368">
    <property type="entry name" value="FADPNR"/>
</dbReference>
<proteinExistence type="inferred from homology"/>
<comment type="similarity">
    <text evidence="3">In the N-terminal section; belongs to the NADH:flavin oxidoreductase/NADH oxidase family.</text>
</comment>
<feature type="domain" description="FAD/NAD(P)-binding" evidence="11">
    <location>
        <begin position="389"/>
        <end position="626"/>
    </location>
</feature>
<dbReference type="Pfam" id="PF00724">
    <property type="entry name" value="Oxidored_FMN"/>
    <property type="match status" value="1"/>
</dbReference>
<accession>A0ABS0KFY9</accession>
<keyword evidence="8" id="KW-0408">Iron</keyword>
<dbReference type="PRINTS" id="PR00469">
    <property type="entry name" value="PNDRDTASEII"/>
</dbReference>
<dbReference type="PANTHER" id="PTHR42917:SF2">
    <property type="entry name" value="2,4-DIENOYL-COA REDUCTASE [(2E)-ENOYL-COA-PRODUCING]"/>
    <property type="match status" value="1"/>
</dbReference>
<dbReference type="InterPro" id="IPR001155">
    <property type="entry name" value="OxRdtase_FMN_N"/>
</dbReference>
<dbReference type="Proteomes" id="UP000608450">
    <property type="component" value="Unassembled WGS sequence"/>
</dbReference>
<dbReference type="SUPFAM" id="SSF51395">
    <property type="entry name" value="FMN-linked oxidoreductases"/>
    <property type="match status" value="1"/>
</dbReference>
<dbReference type="RefSeq" id="WP_196912321.1">
    <property type="nucleotide sequence ID" value="NZ_JADTFC010000009.1"/>
</dbReference>
<name>A0ABS0KFY9_PSENT</name>
<dbReference type="PANTHER" id="PTHR42917">
    <property type="entry name" value="2,4-DIENOYL-COA REDUCTASE"/>
    <property type="match status" value="1"/>
</dbReference>
<feature type="domain" description="NADH:flavin oxidoreductase/NADH oxidase N-terminal" evidence="10">
    <location>
        <begin position="9"/>
        <end position="341"/>
    </location>
</feature>
<dbReference type="Gene3D" id="3.50.50.60">
    <property type="entry name" value="FAD/NAD(P)-binding domain"/>
    <property type="match status" value="1"/>
</dbReference>
<protein>
    <submittedName>
        <fullName evidence="12">FAD-dependent oxidoreductase</fullName>
    </submittedName>
</protein>
<evidence type="ECO:0000256" key="8">
    <source>
        <dbReference type="ARBA" id="ARBA00023004"/>
    </source>
</evidence>
<evidence type="ECO:0000256" key="9">
    <source>
        <dbReference type="ARBA" id="ARBA00023014"/>
    </source>
</evidence>
<keyword evidence="5" id="KW-0288">FMN</keyword>
<evidence type="ECO:0000256" key="2">
    <source>
        <dbReference type="ARBA" id="ARBA00001966"/>
    </source>
</evidence>
<evidence type="ECO:0000259" key="10">
    <source>
        <dbReference type="Pfam" id="PF00724"/>
    </source>
</evidence>
<keyword evidence="13" id="KW-1185">Reference proteome</keyword>
<dbReference type="InterPro" id="IPR051793">
    <property type="entry name" value="NADH:flavin_oxidoreductase"/>
</dbReference>
<dbReference type="EMBL" id="JADTFC010000009">
    <property type="protein sequence ID" value="MBG6287005.1"/>
    <property type="molecule type" value="Genomic_DNA"/>
</dbReference>
<dbReference type="CDD" id="cd02803">
    <property type="entry name" value="OYE_like_FMN_family"/>
    <property type="match status" value="1"/>
</dbReference>
<sequence length="669" mass="71790">MPAPTFPHLFQGFTLRNLALPNRIVMAPMSTNLGSPEGFVTAEQIAFYRERALGGTGMIIVEFCCVDGTTGRSEHRQLTLEAPAQVAGHQRLVEAITSAGAVACLQLQHGGQGAKRDLVRGGMPIAPSDVLSRSGRLMARAMTDDEAEALIESFGQAAELGIQAGYQAVELHGAHGYLLTSFLSPYSNQRDDRWGGDEERRLAFPRRVIQRVRQAIGDRPLIYRISADEFTPKGLTIDDMERIAPKLVAAGVDGLHVSIGLGWTSFDKVIEPMSTPEGWRLPYSRRIRAATGVPVISVGQIRWPETAEYAIRDGDADLIALGRPLLADPEWANKARRGAPQDIRPCTSCNYCVAISSGEHGMIGCAENPRSGHELDRMPDAGARRGQRAVVIGGGPGGMAAALMLEQAGFVTELHESRSSLGGGLIASAAPPFKDKLTWYQDYLQRQLEASAVQIHLNSQFDFAALDQGSPPAIVLLATGGRAIRLPVEGIDSKPVKDAYELLMGDNPTLSTNPDLPVLVYGGGETGCETAELLSEQGHEVILVSRSPAIQLARSAEMIYRGVLIERLLANPRIRIIDNSAVVLIQDDGLVVLEDAAGQRSELHTGAVLIAQGRRPDDSLLKALLQAQVPVAAIGDARRGGRIGDAVHDAYRTIHTLCAGSAPLRPLAC</sequence>
<evidence type="ECO:0000256" key="4">
    <source>
        <dbReference type="ARBA" id="ARBA00022630"/>
    </source>
</evidence>
<evidence type="ECO:0000256" key="7">
    <source>
        <dbReference type="ARBA" id="ARBA00023002"/>
    </source>
</evidence>
<keyword evidence="6" id="KW-0479">Metal-binding</keyword>
<organism evidence="12 13">
    <name type="scientific">Pseudomonas nitroreducens</name>
    <dbReference type="NCBI Taxonomy" id="46680"/>
    <lineage>
        <taxon>Bacteria</taxon>
        <taxon>Pseudomonadati</taxon>
        <taxon>Pseudomonadota</taxon>
        <taxon>Gammaproteobacteria</taxon>
        <taxon>Pseudomonadales</taxon>
        <taxon>Pseudomonadaceae</taxon>
        <taxon>Pseudomonas</taxon>
    </lineage>
</organism>
<evidence type="ECO:0000313" key="12">
    <source>
        <dbReference type="EMBL" id="MBG6287005.1"/>
    </source>
</evidence>
<dbReference type="InterPro" id="IPR023753">
    <property type="entry name" value="FAD/NAD-binding_dom"/>
</dbReference>
<evidence type="ECO:0000256" key="3">
    <source>
        <dbReference type="ARBA" id="ARBA00011048"/>
    </source>
</evidence>
<keyword evidence="7" id="KW-0560">Oxidoreductase</keyword>
<evidence type="ECO:0000259" key="11">
    <source>
        <dbReference type="Pfam" id="PF07992"/>
    </source>
</evidence>
<gene>
    <name evidence="12" type="ORF">I5I61_06055</name>
</gene>
<dbReference type="InterPro" id="IPR036188">
    <property type="entry name" value="FAD/NAD-bd_sf"/>
</dbReference>
<reference evidence="12 13" key="1">
    <citation type="submission" date="2020-11" db="EMBL/GenBank/DDBJ databases">
        <title>Enhanced detection system for hospital associated transmission using whole genome sequencing surveillance.</title>
        <authorList>
            <person name="Harrison L.H."/>
            <person name="Van Tyne D."/>
            <person name="Marsh J.W."/>
            <person name="Griffith M.P."/>
            <person name="Snyder D.J."/>
            <person name="Cooper V.S."/>
            <person name="Mustapha M."/>
        </authorList>
    </citation>
    <scope>NUCLEOTIDE SEQUENCE [LARGE SCALE GENOMIC DNA]</scope>
    <source>
        <strain evidence="12 13">PSA00705</strain>
    </source>
</reference>